<feature type="domain" description="HTH tetR-type" evidence="6">
    <location>
        <begin position="38"/>
        <end position="97"/>
    </location>
</feature>
<evidence type="ECO:0000256" key="1">
    <source>
        <dbReference type="ARBA" id="ARBA00023015"/>
    </source>
</evidence>
<evidence type="ECO:0000256" key="2">
    <source>
        <dbReference type="ARBA" id="ARBA00023125"/>
    </source>
</evidence>
<reference evidence="7 8" key="1">
    <citation type="submission" date="2019-11" db="EMBL/GenBank/DDBJ databases">
        <authorList>
            <person name="Ay H."/>
        </authorList>
    </citation>
    <scope>NUCLEOTIDE SEQUENCE [LARGE SCALE GENOMIC DNA]</scope>
    <source>
        <strain evidence="7 8">BG9H</strain>
    </source>
</reference>
<evidence type="ECO:0000256" key="3">
    <source>
        <dbReference type="ARBA" id="ARBA00023163"/>
    </source>
</evidence>
<dbReference type="PRINTS" id="PR00455">
    <property type="entry name" value="HTHTETR"/>
</dbReference>
<evidence type="ECO:0000256" key="4">
    <source>
        <dbReference type="PROSITE-ProRule" id="PRU00335"/>
    </source>
</evidence>
<dbReference type="Proteomes" id="UP001197114">
    <property type="component" value="Unassembled WGS sequence"/>
</dbReference>
<dbReference type="InterPro" id="IPR036271">
    <property type="entry name" value="Tet_transcr_reg_TetR-rel_C_sf"/>
</dbReference>
<dbReference type="SUPFAM" id="SSF48498">
    <property type="entry name" value="Tetracyclin repressor-like, C-terminal domain"/>
    <property type="match status" value="1"/>
</dbReference>
<dbReference type="RefSeq" id="WP_219691800.1">
    <property type="nucleotide sequence ID" value="NZ_WMBF01000506.1"/>
</dbReference>
<dbReference type="SUPFAM" id="SSF46689">
    <property type="entry name" value="Homeodomain-like"/>
    <property type="match status" value="1"/>
</dbReference>
<evidence type="ECO:0000313" key="7">
    <source>
        <dbReference type="EMBL" id="MBW5425411.1"/>
    </source>
</evidence>
<accession>A0ABS6YY32</accession>
<keyword evidence="2 4" id="KW-0238">DNA-binding</keyword>
<dbReference type="InterPro" id="IPR009057">
    <property type="entry name" value="Homeodomain-like_sf"/>
</dbReference>
<keyword evidence="8" id="KW-1185">Reference proteome</keyword>
<dbReference type="PANTHER" id="PTHR30055:SF234">
    <property type="entry name" value="HTH-TYPE TRANSCRIPTIONAL REGULATOR BETI"/>
    <property type="match status" value="1"/>
</dbReference>
<evidence type="ECO:0000313" key="8">
    <source>
        <dbReference type="Proteomes" id="UP001197114"/>
    </source>
</evidence>
<keyword evidence="3" id="KW-0804">Transcription</keyword>
<comment type="caution">
    <text evidence="7">The sequence shown here is derived from an EMBL/GenBank/DDBJ whole genome shotgun (WGS) entry which is preliminary data.</text>
</comment>
<name>A0ABS6YY32_9ACTN</name>
<dbReference type="PROSITE" id="PS50977">
    <property type="entry name" value="HTH_TETR_2"/>
    <property type="match status" value="1"/>
</dbReference>
<gene>
    <name evidence="7" type="ORF">GKQ77_28270</name>
</gene>
<sequence length="212" mass="23015">MREPQERRGQAGQDRRTPADRAPADDVPADRRPRADARRNRERIVAAAREAFAESGPEASLNEIARRAGVGPGTLYRHFPARPALLTAVLQDRIDTLCARAEQLLVADSPDEALAEWLRALLAHARVNQGLGSALLLERPDALGFDCHQRIQDTAHGLLARAQHLGTARADLTAPDLVQLVVGIALSTSHATADPAQPDRLLALALDAVRRR</sequence>
<protein>
    <submittedName>
        <fullName evidence="7">TetR family transcriptional regulator</fullName>
    </submittedName>
</protein>
<dbReference type="InterPro" id="IPR001647">
    <property type="entry name" value="HTH_TetR"/>
</dbReference>
<dbReference type="Gene3D" id="1.10.357.10">
    <property type="entry name" value="Tetracycline Repressor, domain 2"/>
    <property type="match status" value="1"/>
</dbReference>
<proteinExistence type="predicted"/>
<evidence type="ECO:0000259" key="6">
    <source>
        <dbReference type="PROSITE" id="PS50977"/>
    </source>
</evidence>
<dbReference type="InterPro" id="IPR050109">
    <property type="entry name" value="HTH-type_TetR-like_transc_reg"/>
</dbReference>
<keyword evidence="1" id="KW-0805">Transcription regulation</keyword>
<evidence type="ECO:0000256" key="5">
    <source>
        <dbReference type="SAM" id="MobiDB-lite"/>
    </source>
</evidence>
<dbReference type="EMBL" id="WMBF01000506">
    <property type="protein sequence ID" value="MBW5425411.1"/>
    <property type="molecule type" value="Genomic_DNA"/>
</dbReference>
<organism evidence="7 8">
    <name type="scientific">Streptomyces anatolicus</name>
    <dbReference type="NCBI Taxonomy" id="2675858"/>
    <lineage>
        <taxon>Bacteria</taxon>
        <taxon>Bacillati</taxon>
        <taxon>Actinomycetota</taxon>
        <taxon>Actinomycetes</taxon>
        <taxon>Kitasatosporales</taxon>
        <taxon>Streptomycetaceae</taxon>
        <taxon>Streptomyces</taxon>
    </lineage>
</organism>
<dbReference type="Pfam" id="PF00440">
    <property type="entry name" value="TetR_N"/>
    <property type="match status" value="1"/>
</dbReference>
<dbReference type="PANTHER" id="PTHR30055">
    <property type="entry name" value="HTH-TYPE TRANSCRIPTIONAL REGULATOR RUTR"/>
    <property type="match status" value="1"/>
</dbReference>
<feature type="DNA-binding region" description="H-T-H motif" evidence="4">
    <location>
        <begin position="60"/>
        <end position="79"/>
    </location>
</feature>
<feature type="region of interest" description="Disordered" evidence="5">
    <location>
        <begin position="1"/>
        <end position="41"/>
    </location>
</feature>
<dbReference type="Pfam" id="PF21597">
    <property type="entry name" value="TetR_C_43"/>
    <property type="match status" value="1"/>
</dbReference>
<dbReference type="InterPro" id="IPR049445">
    <property type="entry name" value="TetR_SbtR-like_C"/>
</dbReference>